<dbReference type="InterPro" id="IPR055091">
    <property type="entry name" value="WelO5-like"/>
</dbReference>
<feature type="domain" description="Fe2OG dioxygenase" evidence="2">
    <location>
        <begin position="125"/>
        <end position="249"/>
    </location>
</feature>
<proteinExistence type="inferred from homology"/>
<dbReference type="GO" id="GO:0046872">
    <property type="term" value="F:metal ion binding"/>
    <property type="evidence" value="ECO:0007669"/>
    <property type="project" value="UniProtKB-KW"/>
</dbReference>
<dbReference type="PROSITE" id="PS51471">
    <property type="entry name" value="FE2OG_OXY"/>
    <property type="match status" value="1"/>
</dbReference>
<dbReference type="RefSeq" id="WP_037634728.1">
    <property type="nucleotide sequence ID" value="NZ_BHXC01000007.1"/>
</dbReference>
<keyword evidence="1" id="KW-0560">Oxidoreductase</keyword>
<evidence type="ECO:0000259" key="2">
    <source>
        <dbReference type="PROSITE" id="PS51471"/>
    </source>
</evidence>
<evidence type="ECO:0000313" key="4">
    <source>
        <dbReference type="Proteomes" id="UP000288351"/>
    </source>
</evidence>
<dbReference type="InterPro" id="IPR036869">
    <property type="entry name" value="J_dom_sf"/>
</dbReference>
<sequence length="260" mass="28961">MSITRRATFRELTHEDILALIEGTVLAVHIPGFAPAEVVTSARDHLVDHPDKGGLSQDTTFQRIGFAYSEISDDASRERYHSEARDNIQRMRDLFSPYASPSDTLRLLLEETWNPGASLLSVEGRKAFIGICRFQDQGVDLNPHTDALERNLPSTDAHELVAQLSANIYINIPHTGGELELWGTEPGEHAYNELKGERVWGLERDQLGPPKAVIKPAPGDLLLLNPRQIHAVRPSSDEPRITLGHFIGYHGADRPLTLWS</sequence>
<keyword evidence="1" id="KW-0479">Metal-binding</keyword>
<dbReference type="SUPFAM" id="SSF46565">
    <property type="entry name" value="Chaperone J-domain"/>
    <property type="match status" value="1"/>
</dbReference>
<evidence type="ECO:0000313" key="3">
    <source>
        <dbReference type="EMBL" id="GCB95542.1"/>
    </source>
</evidence>
<accession>A0A401RD54</accession>
<name>A0A401RD54_STRNR</name>
<dbReference type="EMBL" id="BHXC01000007">
    <property type="protein sequence ID" value="GCB95542.1"/>
    <property type="molecule type" value="Genomic_DNA"/>
</dbReference>
<dbReference type="GO" id="GO:0016491">
    <property type="term" value="F:oxidoreductase activity"/>
    <property type="evidence" value="ECO:0007669"/>
    <property type="project" value="UniProtKB-KW"/>
</dbReference>
<gene>
    <name evidence="3" type="ORF">SALB_08348</name>
</gene>
<dbReference type="Gene3D" id="2.60.120.620">
    <property type="entry name" value="q2cbj1_9rhob like domain"/>
    <property type="match status" value="1"/>
</dbReference>
<reference evidence="3 4" key="1">
    <citation type="journal article" date="2019" name="Microbiol. Resour. Announc.">
        <title>Draft Genome Sequence of the Most Traditional epsilon-Poly-l-Lysine Producer, Streptomyces albulus NBRC14147.</title>
        <authorList>
            <person name="Yamanaka K."/>
            <person name="Hamano Y."/>
        </authorList>
    </citation>
    <scope>NUCLEOTIDE SEQUENCE [LARGE SCALE GENOMIC DNA]</scope>
    <source>
        <strain evidence="3 4">NBRC 14147</strain>
    </source>
</reference>
<keyword evidence="1" id="KW-0408">Iron</keyword>
<comment type="similarity">
    <text evidence="1">Belongs to the iron/ascorbate-dependent oxidoreductase family.</text>
</comment>
<evidence type="ECO:0000256" key="1">
    <source>
        <dbReference type="RuleBase" id="RU003682"/>
    </source>
</evidence>
<dbReference type="AlphaFoldDB" id="A0A401RD54"/>
<organism evidence="3 4">
    <name type="scientific">Streptomyces noursei</name>
    <name type="common">Streptomyces albulus</name>
    <dbReference type="NCBI Taxonomy" id="1971"/>
    <lineage>
        <taxon>Bacteria</taxon>
        <taxon>Bacillati</taxon>
        <taxon>Actinomycetota</taxon>
        <taxon>Actinomycetes</taxon>
        <taxon>Kitasatosporales</taxon>
        <taxon>Streptomycetaceae</taxon>
        <taxon>Streptomyces</taxon>
    </lineage>
</organism>
<protein>
    <recommendedName>
        <fullName evidence="2">Fe2OG dioxygenase domain-containing protein</fullName>
    </recommendedName>
</protein>
<dbReference type="Proteomes" id="UP000288351">
    <property type="component" value="Unassembled WGS sequence"/>
</dbReference>
<dbReference type="InterPro" id="IPR005123">
    <property type="entry name" value="Oxoglu/Fe-dep_dioxygenase_dom"/>
</dbReference>
<dbReference type="Pfam" id="PF22814">
    <property type="entry name" value="WelO5"/>
    <property type="match status" value="1"/>
</dbReference>
<comment type="caution">
    <text evidence="3">The sequence shown here is derived from an EMBL/GenBank/DDBJ whole genome shotgun (WGS) entry which is preliminary data.</text>
</comment>